<keyword evidence="1" id="KW-1133">Transmembrane helix</keyword>
<dbReference type="Proteomes" id="UP000281553">
    <property type="component" value="Unassembled WGS sequence"/>
</dbReference>
<dbReference type="AlphaFoldDB" id="A0A3P7L7W0"/>
<gene>
    <name evidence="2" type="ORF">DILT_LOCUS9306</name>
</gene>
<keyword evidence="3" id="KW-1185">Reference proteome</keyword>
<accession>A0A3P7L7W0</accession>
<reference evidence="2 3" key="1">
    <citation type="submission" date="2018-11" db="EMBL/GenBank/DDBJ databases">
        <authorList>
            <consortium name="Pathogen Informatics"/>
        </authorList>
    </citation>
    <scope>NUCLEOTIDE SEQUENCE [LARGE SCALE GENOMIC DNA]</scope>
</reference>
<evidence type="ECO:0000256" key="1">
    <source>
        <dbReference type="SAM" id="Phobius"/>
    </source>
</evidence>
<feature type="transmembrane region" description="Helical" evidence="1">
    <location>
        <begin position="12"/>
        <end position="37"/>
    </location>
</feature>
<evidence type="ECO:0000313" key="2">
    <source>
        <dbReference type="EMBL" id="VDN13475.1"/>
    </source>
</evidence>
<proteinExistence type="predicted"/>
<keyword evidence="1" id="KW-0812">Transmembrane</keyword>
<organism evidence="2 3">
    <name type="scientific">Dibothriocephalus latus</name>
    <name type="common">Fish tapeworm</name>
    <name type="synonym">Diphyllobothrium latum</name>
    <dbReference type="NCBI Taxonomy" id="60516"/>
    <lineage>
        <taxon>Eukaryota</taxon>
        <taxon>Metazoa</taxon>
        <taxon>Spiralia</taxon>
        <taxon>Lophotrochozoa</taxon>
        <taxon>Platyhelminthes</taxon>
        <taxon>Cestoda</taxon>
        <taxon>Eucestoda</taxon>
        <taxon>Diphyllobothriidea</taxon>
        <taxon>Diphyllobothriidae</taxon>
        <taxon>Dibothriocephalus</taxon>
    </lineage>
</organism>
<dbReference type="EMBL" id="UYRU01056477">
    <property type="protein sequence ID" value="VDN13475.1"/>
    <property type="molecule type" value="Genomic_DNA"/>
</dbReference>
<sequence>MALQQIYKIIPGYLFLELFFLLCLSIALASTFCLYLWDLNHDSILNSGGRRGRSKQSTTAIVETTEPAAAASSSDA</sequence>
<name>A0A3P7L7W0_DIBLA</name>
<protein>
    <submittedName>
        <fullName evidence="2">Uncharacterized protein</fullName>
    </submittedName>
</protein>
<evidence type="ECO:0000313" key="3">
    <source>
        <dbReference type="Proteomes" id="UP000281553"/>
    </source>
</evidence>
<keyword evidence="1" id="KW-0472">Membrane</keyword>